<name>A0A368VRW4_9ACTN</name>
<evidence type="ECO:0000313" key="2">
    <source>
        <dbReference type="EMBL" id="RCW44672.1"/>
    </source>
</evidence>
<sequence>MSGERQFGVDTDALRKAIKELEKARDQATKLEQDAGGISPGELTAQDAHTQKARQMFQDRMTGGEGSLRSSASHIARKLQEKIDAYNATLEEYGRAEDNATADAQHIERRS</sequence>
<evidence type="ECO:0000313" key="3">
    <source>
        <dbReference type="Proteomes" id="UP000253495"/>
    </source>
</evidence>
<organism evidence="2 3">
    <name type="scientific">Halopolyspora algeriensis</name>
    <dbReference type="NCBI Taxonomy" id="1500506"/>
    <lineage>
        <taxon>Bacteria</taxon>
        <taxon>Bacillati</taxon>
        <taxon>Actinomycetota</taxon>
        <taxon>Actinomycetes</taxon>
        <taxon>Actinomycetes incertae sedis</taxon>
        <taxon>Halopolyspora</taxon>
    </lineage>
</organism>
<evidence type="ECO:0000256" key="1">
    <source>
        <dbReference type="SAM" id="MobiDB-lite"/>
    </source>
</evidence>
<gene>
    <name evidence="2" type="ORF">DFQ14_104262</name>
</gene>
<dbReference type="AlphaFoldDB" id="A0A368VRW4"/>
<evidence type="ECO:0008006" key="4">
    <source>
        <dbReference type="Google" id="ProtNLM"/>
    </source>
</evidence>
<reference evidence="2 3" key="1">
    <citation type="submission" date="2018-07" db="EMBL/GenBank/DDBJ databases">
        <title>Genomic Encyclopedia of Type Strains, Phase III (KMG-III): the genomes of soil and plant-associated and newly described type strains.</title>
        <authorList>
            <person name="Whitman W."/>
        </authorList>
    </citation>
    <scope>NUCLEOTIDE SEQUENCE [LARGE SCALE GENOMIC DNA]</scope>
    <source>
        <strain evidence="2 3">CECT 8575</strain>
    </source>
</reference>
<accession>A0A368VRW4</accession>
<dbReference type="EMBL" id="QPJC01000004">
    <property type="protein sequence ID" value="RCW44672.1"/>
    <property type="molecule type" value="Genomic_DNA"/>
</dbReference>
<comment type="caution">
    <text evidence="2">The sequence shown here is derived from an EMBL/GenBank/DDBJ whole genome shotgun (WGS) entry which is preliminary data.</text>
</comment>
<feature type="region of interest" description="Disordered" evidence="1">
    <location>
        <begin position="25"/>
        <end position="49"/>
    </location>
</feature>
<proteinExistence type="predicted"/>
<dbReference type="OrthoDB" id="5190477at2"/>
<protein>
    <recommendedName>
        <fullName evidence="4">Excreted virulence factor EspC (Type VII ESX diderm)</fullName>
    </recommendedName>
</protein>
<keyword evidence="3" id="KW-1185">Reference proteome</keyword>
<dbReference type="RefSeq" id="WP_114452781.1">
    <property type="nucleotide sequence ID" value="NZ_QPJC01000004.1"/>
</dbReference>
<dbReference type="Proteomes" id="UP000253495">
    <property type="component" value="Unassembled WGS sequence"/>
</dbReference>